<dbReference type="InterPro" id="IPR021513">
    <property type="entry name" value="Phage_RSL1_Orf186"/>
</dbReference>
<sequence length="99" mass="11472">MVIKKPKQWSRQVTEASHALELEPGVFSWEDPRKIAESLKRSADGSERRKASPFASAMSMLNFYINRAGRQLSGERRRILEATKDELRELYGKPRRNKP</sequence>
<reference evidence="2" key="1">
    <citation type="submission" date="2015-09" db="EMBL/GenBank/DDBJ databases">
        <authorList>
            <person name="Shao Z."/>
            <person name="Wang L."/>
        </authorList>
    </citation>
    <scope>NUCLEOTIDE SEQUENCE [LARGE SCALE GENOMIC DNA]</scope>
    <source>
        <strain evidence="2">F13-1</strain>
    </source>
</reference>
<proteinExistence type="predicted"/>
<evidence type="ECO:0000313" key="2">
    <source>
        <dbReference type="Proteomes" id="UP000217763"/>
    </source>
</evidence>
<accession>A0A291HNY1</accession>
<dbReference type="KEGG" id="zdf:AN401_08260"/>
<name>A0A291HNY1_9GAMM</name>
<dbReference type="Pfam" id="PF11373">
    <property type="entry name" value="DUF3175"/>
    <property type="match status" value="1"/>
</dbReference>
<dbReference type="EMBL" id="CP012621">
    <property type="protein sequence ID" value="ATG73853.1"/>
    <property type="molecule type" value="Genomic_DNA"/>
</dbReference>
<keyword evidence="2" id="KW-1185">Reference proteome</keyword>
<protein>
    <recommendedName>
        <fullName evidence="3">DUF3175 domain-containing protein</fullName>
    </recommendedName>
</protein>
<organism evidence="1 2">
    <name type="scientific">Zobellella denitrificans</name>
    <dbReference type="NCBI Taxonomy" id="347534"/>
    <lineage>
        <taxon>Bacteria</taxon>
        <taxon>Pseudomonadati</taxon>
        <taxon>Pseudomonadota</taxon>
        <taxon>Gammaproteobacteria</taxon>
        <taxon>Aeromonadales</taxon>
        <taxon>Aeromonadaceae</taxon>
        <taxon>Zobellella</taxon>
    </lineage>
</organism>
<evidence type="ECO:0000313" key="1">
    <source>
        <dbReference type="EMBL" id="ATG73853.1"/>
    </source>
</evidence>
<dbReference type="RefSeq" id="WP_096779062.1">
    <property type="nucleotide sequence ID" value="NZ_CP012621.1"/>
</dbReference>
<dbReference type="AlphaFoldDB" id="A0A291HNY1"/>
<dbReference type="Proteomes" id="UP000217763">
    <property type="component" value="Chromosome"/>
</dbReference>
<evidence type="ECO:0008006" key="3">
    <source>
        <dbReference type="Google" id="ProtNLM"/>
    </source>
</evidence>
<gene>
    <name evidence="1" type="ORF">AN401_08260</name>
</gene>